<accession>A0A1R1XNE4</accession>
<organism evidence="1 2">
    <name type="scientific">Smittium culicis</name>
    <dbReference type="NCBI Taxonomy" id="133412"/>
    <lineage>
        <taxon>Eukaryota</taxon>
        <taxon>Fungi</taxon>
        <taxon>Fungi incertae sedis</taxon>
        <taxon>Zoopagomycota</taxon>
        <taxon>Kickxellomycotina</taxon>
        <taxon>Harpellomycetes</taxon>
        <taxon>Harpellales</taxon>
        <taxon>Legeriomycetaceae</taxon>
        <taxon>Smittium</taxon>
    </lineage>
</organism>
<name>A0A1R1XNE4_9FUNG</name>
<reference evidence="2" key="1">
    <citation type="submission" date="2017-01" db="EMBL/GenBank/DDBJ databases">
        <authorList>
            <person name="Wang Y."/>
            <person name="White M."/>
            <person name="Kvist S."/>
            <person name="Moncalvo J.-M."/>
        </authorList>
    </citation>
    <scope>NUCLEOTIDE SEQUENCE [LARGE SCALE GENOMIC DNA]</scope>
    <source>
        <strain evidence="2">ID-206-W2</strain>
    </source>
</reference>
<proteinExistence type="predicted"/>
<protein>
    <submittedName>
        <fullName evidence="1">Uncharacterized protein</fullName>
    </submittedName>
</protein>
<sequence length="116" mass="12786">MVQEGSGDKPCRICDQFKTWTAKKTQEIKEGKEVGYSTNGQKGQATSSSVYCVPARFFGAREIDVDVFAYDGGVLPRRTNSGAEGQHDEFHKFVFVGLPMRALCKPFTQGNTKKSA</sequence>
<dbReference type="AlphaFoldDB" id="A0A1R1XNE4"/>
<evidence type="ECO:0000313" key="1">
    <source>
        <dbReference type="EMBL" id="OMJ16140.1"/>
    </source>
</evidence>
<dbReference type="EMBL" id="LSSM01004001">
    <property type="protein sequence ID" value="OMJ16140.1"/>
    <property type="molecule type" value="Genomic_DNA"/>
</dbReference>
<dbReference type="Proteomes" id="UP000187429">
    <property type="component" value="Unassembled WGS sequence"/>
</dbReference>
<evidence type="ECO:0000313" key="2">
    <source>
        <dbReference type="Proteomes" id="UP000187429"/>
    </source>
</evidence>
<gene>
    <name evidence="1" type="ORF">AYI69_g7948</name>
</gene>
<keyword evidence="2" id="KW-1185">Reference proteome</keyword>
<comment type="caution">
    <text evidence="1">The sequence shown here is derived from an EMBL/GenBank/DDBJ whole genome shotgun (WGS) entry which is preliminary data.</text>
</comment>